<comment type="caution">
    <text evidence="1">The sequence shown here is derived from an EMBL/GenBank/DDBJ whole genome shotgun (WGS) entry which is preliminary data.</text>
</comment>
<accession>A0A099KDK3</accession>
<dbReference type="OrthoDB" id="7066718at2"/>
<protein>
    <submittedName>
        <fullName evidence="1">Uncharacterized protein</fullName>
    </submittedName>
</protein>
<dbReference type="AlphaFoldDB" id="A0A099KDK3"/>
<dbReference type="PATRIC" id="fig|28229.4.peg.3601"/>
<dbReference type="Proteomes" id="UP000029843">
    <property type="component" value="Unassembled WGS sequence"/>
</dbReference>
<sequence length="126" mass="14616">MIKANNDSLKPVKRMAVRIPIRMISKIEDNLLDSGYNKKQRLYWFEDILKELFEKESYHNLIAEEFIEAGTTKIVNLSITADTFKMVNDTVKYVEEKEDTKTDRSSVIRTAILQRLLKASGQQFGV</sequence>
<organism evidence="1 2">
    <name type="scientific">Colwellia psychrerythraea</name>
    <name type="common">Vibrio psychroerythus</name>
    <dbReference type="NCBI Taxonomy" id="28229"/>
    <lineage>
        <taxon>Bacteria</taxon>
        <taxon>Pseudomonadati</taxon>
        <taxon>Pseudomonadota</taxon>
        <taxon>Gammaproteobacteria</taxon>
        <taxon>Alteromonadales</taxon>
        <taxon>Colwelliaceae</taxon>
        <taxon>Colwellia</taxon>
    </lineage>
</organism>
<reference evidence="1 2" key="1">
    <citation type="submission" date="2014-08" db="EMBL/GenBank/DDBJ databases">
        <title>Genomic and Phenotypic Diversity of Colwellia psychrerythraea strains from Disparate Marine Basins.</title>
        <authorList>
            <person name="Techtmann S.M."/>
            <person name="Stelling S.C."/>
            <person name="Utturkar S.M."/>
            <person name="Alshibli N."/>
            <person name="Harris A."/>
            <person name="Brown S.D."/>
            <person name="Hazen T.C."/>
        </authorList>
    </citation>
    <scope>NUCLEOTIDE SEQUENCE [LARGE SCALE GENOMIC DNA]</scope>
    <source>
        <strain evidence="1 2">ND2E</strain>
    </source>
</reference>
<evidence type="ECO:0000313" key="2">
    <source>
        <dbReference type="Proteomes" id="UP000029843"/>
    </source>
</evidence>
<name>A0A099KDK3_COLPS</name>
<dbReference type="RefSeq" id="WP_033095198.1">
    <property type="nucleotide sequence ID" value="NZ_JQED01000047.1"/>
</dbReference>
<evidence type="ECO:0000313" key="1">
    <source>
        <dbReference type="EMBL" id="KGJ88410.1"/>
    </source>
</evidence>
<dbReference type="EMBL" id="JQED01000047">
    <property type="protein sequence ID" value="KGJ88410.1"/>
    <property type="molecule type" value="Genomic_DNA"/>
</dbReference>
<gene>
    <name evidence="1" type="ORF">ND2E_4246</name>
</gene>
<proteinExistence type="predicted"/>